<gene>
    <name evidence="1" type="primary">Acey_s0502.g2615</name>
    <name evidence="1" type="ORF">Y032_0502g2615</name>
</gene>
<evidence type="ECO:0000313" key="1">
    <source>
        <dbReference type="EMBL" id="EYC43119.1"/>
    </source>
</evidence>
<sequence length="109" mass="12375">MQHHVGNLALTYSGQVAENVYKCGFSRLDNKWAIQRAPSRHILETVPFSRSHMDHEDCLYFSARRWRCGDASEAVGSRGCAMPKSANLRARRITDVARFGISNNVYVFL</sequence>
<name>A0A016WTJ0_9BILA</name>
<organism evidence="1 2">
    <name type="scientific">Ancylostoma ceylanicum</name>
    <dbReference type="NCBI Taxonomy" id="53326"/>
    <lineage>
        <taxon>Eukaryota</taxon>
        <taxon>Metazoa</taxon>
        <taxon>Ecdysozoa</taxon>
        <taxon>Nematoda</taxon>
        <taxon>Chromadorea</taxon>
        <taxon>Rhabditida</taxon>
        <taxon>Rhabditina</taxon>
        <taxon>Rhabditomorpha</taxon>
        <taxon>Strongyloidea</taxon>
        <taxon>Ancylostomatidae</taxon>
        <taxon>Ancylostomatinae</taxon>
        <taxon>Ancylostoma</taxon>
    </lineage>
</organism>
<dbReference type="EMBL" id="JARK01000102">
    <property type="protein sequence ID" value="EYC43119.1"/>
    <property type="molecule type" value="Genomic_DNA"/>
</dbReference>
<protein>
    <submittedName>
        <fullName evidence="1">Uncharacterized protein</fullName>
    </submittedName>
</protein>
<accession>A0A016WTJ0</accession>
<dbReference type="Proteomes" id="UP000024635">
    <property type="component" value="Unassembled WGS sequence"/>
</dbReference>
<reference evidence="2" key="1">
    <citation type="journal article" date="2015" name="Nat. Genet.">
        <title>The genome and transcriptome of the zoonotic hookworm Ancylostoma ceylanicum identify infection-specific gene families.</title>
        <authorList>
            <person name="Schwarz E.M."/>
            <person name="Hu Y."/>
            <person name="Antoshechkin I."/>
            <person name="Miller M.M."/>
            <person name="Sternberg P.W."/>
            <person name="Aroian R.V."/>
        </authorList>
    </citation>
    <scope>NUCLEOTIDE SEQUENCE</scope>
    <source>
        <strain evidence="2">HY135</strain>
    </source>
</reference>
<keyword evidence="2" id="KW-1185">Reference proteome</keyword>
<dbReference type="AlphaFoldDB" id="A0A016WTJ0"/>
<proteinExistence type="predicted"/>
<evidence type="ECO:0000313" key="2">
    <source>
        <dbReference type="Proteomes" id="UP000024635"/>
    </source>
</evidence>
<comment type="caution">
    <text evidence="1">The sequence shown here is derived from an EMBL/GenBank/DDBJ whole genome shotgun (WGS) entry which is preliminary data.</text>
</comment>